<dbReference type="Pfam" id="PF02518">
    <property type="entry name" value="HATPase_c"/>
    <property type="match status" value="1"/>
</dbReference>
<reference evidence="13 14" key="1">
    <citation type="submission" date="2019-07" db="EMBL/GenBank/DDBJ databases">
        <title>Whole genome shotgun sequence of Cellulomonas terrae NBRC 100819.</title>
        <authorList>
            <person name="Hosoyama A."/>
            <person name="Uohara A."/>
            <person name="Ohji S."/>
            <person name="Ichikawa N."/>
        </authorList>
    </citation>
    <scope>NUCLEOTIDE SEQUENCE [LARGE SCALE GENOMIC DNA]</scope>
    <source>
        <strain evidence="13 14">NBRC 100819</strain>
    </source>
</reference>
<dbReference type="Gene3D" id="3.30.565.10">
    <property type="entry name" value="Histidine kinase-like ATPase, C-terminal domain"/>
    <property type="match status" value="1"/>
</dbReference>
<keyword evidence="10" id="KW-0472">Membrane</keyword>
<dbReference type="CDD" id="cd00075">
    <property type="entry name" value="HATPase"/>
    <property type="match status" value="1"/>
</dbReference>
<gene>
    <name evidence="13" type="ORF">CTE05_08680</name>
</gene>
<organism evidence="13 14">
    <name type="scientific">Cellulomonas terrae</name>
    <dbReference type="NCBI Taxonomy" id="311234"/>
    <lineage>
        <taxon>Bacteria</taxon>
        <taxon>Bacillati</taxon>
        <taxon>Actinomycetota</taxon>
        <taxon>Actinomycetes</taxon>
        <taxon>Micrococcales</taxon>
        <taxon>Cellulomonadaceae</taxon>
        <taxon>Cellulomonas</taxon>
    </lineage>
</organism>
<comment type="catalytic activity">
    <reaction evidence="1">
        <text>ATP + protein L-histidine = ADP + protein N-phospho-L-histidine.</text>
        <dbReference type="EC" id="2.7.13.3"/>
    </reaction>
</comment>
<dbReference type="AlphaFoldDB" id="A0A511JH50"/>
<dbReference type="InterPro" id="IPR036890">
    <property type="entry name" value="HATPase_C_sf"/>
</dbReference>
<evidence type="ECO:0000256" key="2">
    <source>
        <dbReference type="ARBA" id="ARBA00004236"/>
    </source>
</evidence>
<evidence type="ECO:0000256" key="1">
    <source>
        <dbReference type="ARBA" id="ARBA00000085"/>
    </source>
</evidence>
<keyword evidence="8 10" id="KW-1133">Transmembrane helix</keyword>
<dbReference type="InterPro" id="IPR003661">
    <property type="entry name" value="HisK_dim/P_dom"/>
</dbReference>
<keyword evidence="4" id="KW-0597">Phosphoprotein</keyword>
<dbReference type="SMART" id="SM00304">
    <property type="entry name" value="HAMP"/>
    <property type="match status" value="1"/>
</dbReference>
<dbReference type="InterPro" id="IPR036097">
    <property type="entry name" value="HisK_dim/P_sf"/>
</dbReference>
<keyword evidence="5" id="KW-0808">Transferase</keyword>
<feature type="domain" description="HAMP" evidence="12">
    <location>
        <begin position="96"/>
        <end position="149"/>
    </location>
</feature>
<name>A0A511JH50_9CELL</name>
<dbReference type="Gene3D" id="6.10.340.10">
    <property type="match status" value="1"/>
</dbReference>
<evidence type="ECO:0000313" key="14">
    <source>
        <dbReference type="Proteomes" id="UP000321049"/>
    </source>
</evidence>
<dbReference type="SUPFAM" id="SSF47384">
    <property type="entry name" value="Homodimeric domain of signal transducing histidine kinase"/>
    <property type="match status" value="1"/>
</dbReference>
<dbReference type="Pfam" id="PF00672">
    <property type="entry name" value="HAMP"/>
    <property type="match status" value="1"/>
</dbReference>
<feature type="transmembrane region" description="Helical" evidence="10">
    <location>
        <begin position="20"/>
        <end position="40"/>
    </location>
</feature>
<keyword evidence="9" id="KW-0902">Two-component regulatory system</keyword>
<dbReference type="Pfam" id="PF00512">
    <property type="entry name" value="HisKA"/>
    <property type="match status" value="1"/>
</dbReference>
<evidence type="ECO:0000256" key="9">
    <source>
        <dbReference type="ARBA" id="ARBA00023012"/>
    </source>
</evidence>
<evidence type="ECO:0000259" key="11">
    <source>
        <dbReference type="PROSITE" id="PS50109"/>
    </source>
</evidence>
<dbReference type="PROSITE" id="PS50109">
    <property type="entry name" value="HIS_KIN"/>
    <property type="match status" value="1"/>
</dbReference>
<dbReference type="PROSITE" id="PS50885">
    <property type="entry name" value="HAMP"/>
    <property type="match status" value="1"/>
</dbReference>
<feature type="transmembrane region" description="Helical" evidence="10">
    <location>
        <begin position="70"/>
        <end position="94"/>
    </location>
</feature>
<evidence type="ECO:0000256" key="3">
    <source>
        <dbReference type="ARBA" id="ARBA00012438"/>
    </source>
</evidence>
<dbReference type="InterPro" id="IPR003594">
    <property type="entry name" value="HATPase_dom"/>
</dbReference>
<dbReference type="EC" id="2.7.13.3" evidence="3"/>
<proteinExistence type="predicted"/>
<comment type="caution">
    <text evidence="13">The sequence shown here is derived from an EMBL/GenBank/DDBJ whole genome shotgun (WGS) entry which is preliminary data.</text>
</comment>
<dbReference type="GO" id="GO:0000155">
    <property type="term" value="F:phosphorelay sensor kinase activity"/>
    <property type="evidence" value="ECO:0007669"/>
    <property type="project" value="InterPro"/>
</dbReference>
<evidence type="ECO:0000256" key="7">
    <source>
        <dbReference type="ARBA" id="ARBA00022777"/>
    </source>
</evidence>
<evidence type="ECO:0000259" key="12">
    <source>
        <dbReference type="PROSITE" id="PS50885"/>
    </source>
</evidence>
<feature type="domain" description="Histidine kinase" evidence="11">
    <location>
        <begin position="157"/>
        <end position="372"/>
    </location>
</feature>
<dbReference type="InterPro" id="IPR005467">
    <property type="entry name" value="His_kinase_dom"/>
</dbReference>
<keyword evidence="14" id="KW-1185">Reference proteome</keyword>
<dbReference type="RefSeq" id="WP_146844894.1">
    <property type="nucleotide sequence ID" value="NZ_BJWH01000003.1"/>
</dbReference>
<dbReference type="SUPFAM" id="SSF158472">
    <property type="entry name" value="HAMP domain-like"/>
    <property type="match status" value="1"/>
</dbReference>
<keyword evidence="7 13" id="KW-0418">Kinase</keyword>
<evidence type="ECO:0000256" key="4">
    <source>
        <dbReference type="ARBA" id="ARBA00022553"/>
    </source>
</evidence>
<dbReference type="Gene3D" id="1.10.287.130">
    <property type="match status" value="1"/>
</dbReference>
<dbReference type="InterPro" id="IPR004358">
    <property type="entry name" value="Sig_transdc_His_kin-like_C"/>
</dbReference>
<dbReference type="SMART" id="SM00388">
    <property type="entry name" value="HisKA"/>
    <property type="match status" value="1"/>
</dbReference>
<accession>A0A511JH50</accession>
<dbReference type="FunFam" id="3.30.565.10:FF:000006">
    <property type="entry name" value="Sensor histidine kinase WalK"/>
    <property type="match status" value="1"/>
</dbReference>
<dbReference type="CDD" id="cd00082">
    <property type="entry name" value="HisKA"/>
    <property type="match status" value="1"/>
</dbReference>
<evidence type="ECO:0000256" key="8">
    <source>
        <dbReference type="ARBA" id="ARBA00022989"/>
    </source>
</evidence>
<sequence length="372" mass="38695">MKAKTSRRSARWGLATRLQVGSVLVLAVGALTAAIVVTLVGPPLFHEHLLHADLRDQDEAILHAEEAFRYASAIALAFAIAAAALASLAVSLVFTRRIGRSLSSLSEAAARVGSGRYDARVAPPEMGPELDDVAGSFNHMAERLQGSDQLRERLLADVAHEVRTPVATISAYLEAVEDGVRPLDATTLALLRAQAMRLARISEDLAAVTQAENGELELELCATAPIDLVNSAVGAGRERAAAGAVHLDGEAGEGLPIVVVDPLRIGQVLDNLVSNAIRHTPEGGRVTVAAGCSSDGAVRFSVSDTGDGIAAEHLPHVFERFYRVDTARDRGHGGSGIGLAISLALAHAHGGTITAASPGPGKGSTFSVLLPR</sequence>
<evidence type="ECO:0000256" key="6">
    <source>
        <dbReference type="ARBA" id="ARBA00022692"/>
    </source>
</evidence>
<dbReference type="PRINTS" id="PR00344">
    <property type="entry name" value="BCTRLSENSOR"/>
</dbReference>
<comment type="subcellular location">
    <subcellularLocation>
        <location evidence="2">Cell membrane</location>
    </subcellularLocation>
</comment>
<keyword evidence="6 10" id="KW-0812">Transmembrane</keyword>
<evidence type="ECO:0000256" key="10">
    <source>
        <dbReference type="SAM" id="Phobius"/>
    </source>
</evidence>
<dbReference type="OrthoDB" id="9757990at2"/>
<dbReference type="Proteomes" id="UP000321049">
    <property type="component" value="Unassembled WGS sequence"/>
</dbReference>
<evidence type="ECO:0000256" key="5">
    <source>
        <dbReference type="ARBA" id="ARBA00022679"/>
    </source>
</evidence>
<protein>
    <recommendedName>
        <fullName evidence="3">histidine kinase</fullName>
        <ecNumber evidence="3">2.7.13.3</ecNumber>
    </recommendedName>
</protein>
<dbReference type="GO" id="GO:0005886">
    <property type="term" value="C:plasma membrane"/>
    <property type="evidence" value="ECO:0007669"/>
    <property type="project" value="UniProtKB-SubCell"/>
</dbReference>
<dbReference type="PANTHER" id="PTHR43547:SF2">
    <property type="entry name" value="HYBRID SIGNAL TRANSDUCTION HISTIDINE KINASE C"/>
    <property type="match status" value="1"/>
</dbReference>
<dbReference type="EMBL" id="BJWH01000003">
    <property type="protein sequence ID" value="GEL97321.1"/>
    <property type="molecule type" value="Genomic_DNA"/>
</dbReference>
<dbReference type="CDD" id="cd06225">
    <property type="entry name" value="HAMP"/>
    <property type="match status" value="1"/>
</dbReference>
<dbReference type="SUPFAM" id="SSF55874">
    <property type="entry name" value="ATPase domain of HSP90 chaperone/DNA topoisomerase II/histidine kinase"/>
    <property type="match status" value="1"/>
</dbReference>
<dbReference type="InterPro" id="IPR003660">
    <property type="entry name" value="HAMP_dom"/>
</dbReference>
<dbReference type="SMART" id="SM00387">
    <property type="entry name" value="HATPase_c"/>
    <property type="match status" value="1"/>
</dbReference>
<evidence type="ECO:0000313" key="13">
    <source>
        <dbReference type="EMBL" id="GEL97321.1"/>
    </source>
</evidence>
<dbReference type="PANTHER" id="PTHR43547">
    <property type="entry name" value="TWO-COMPONENT HISTIDINE KINASE"/>
    <property type="match status" value="1"/>
</dbReference>